<dbReference type="PANTHER" id="PTHR13228">
    <property type="entry name" value="CONSERVED OLIGOMERIC GOLGI COMPLEX COMPONENT 5"/>
    <property type="match status" value="1"/>
</dbReference>
<gene>
    <name evidence="2" type="ORF">C1H46_027017</name>
</gene>
<evidence type="ECO:0000259" key="1">
    <source>
        <dbReference type="Pfam" id="PF20649"/>
    </source>
</evidence>
<dbReference type="Proteomes" id="UP000315295">
    <property type="component" value="Unassembled WGS sequence"/>
</dbReference>
<dbReference type="Pfam" id="PF20649">
    <property type="entry name" value="COG5_C"/>
    <property type="match status" value="1"/>
</dbReference>
<protein>
    <recommendedName>
        <fullName evidence="1">Conserved oligomeric Golgi complex subunit 5 helical domain-containing protein</fullName>
    </recommendedName>
</protein>
<proteinExistence type="predicted"/>
<dbReference type="GO" id="GO:0006891">
    <property type="term" value="P:intra-Golgi vesicle-mediated transport"/>
    <property type="evidence" value="ECO:0007669"/>
    <property type="project" value="InterPro"/>
</dbReference>
<dbReference type="InterPro" id="IPR019465">
    <property type="entry name" value="Cog5"/>
</dbReference>
<dbReference type="STRING" id="106549.A0A540LLR9"/>
<dbReference type="GO" id="GO:0017119">
    <property type="term" value="C:Golgi transport complex"/>
    <property type="evidence" value="ECO:0007669"/>
    <property type="project" value="InterPro"/>
</dbReference>
<evidence type="ECO:0000313" key="2">
    <source>
        <dbReference type="EMBL" id="TQD87427.1"/>
    </source>
</evidence>
<feature type="domain" description="Conserved oligomeric Golgi complex subunit 5 helical" evidence="1">
    <location>
        <begin position="2"/>
        <end position="133"/>
    </location>
</feature>
<keyword evidence="3" id="KW-1185">Reference proteome</keyword>
<evidence type="ECO:0000313" key="3">
    <source>
        <dbReference type="Proteomes" id="UP000315295"/>
    </source>
</evidence>
<comment type="caution">
    <text evidence="2">The sequence shown here is derived from an EMBL/GenBank/DDBJ whole genome shotgun (WGS) entry which is preliminary data.</text>
</comment>
<reference evidence="2 3" key="1">
    <citation type="journal article" date="2019" name="G3 (Bethesda)">
        <title>Sequencing of a Wild Apple (Malus baccata) Genome Unravels the Differences Between Cultivated and Wild Apple Species Regarding Disease Resistance and Cold Tolerance.</title>
        <authorList>
            <person name="Chen X."/>
        </authorList>
    </citation>
    <scope>NUCLEOTIDE SEQUENCE [LARGE SCALE GENOMIC DNA]</scope>
    <source>
        <strain evidence="3">cv. Shandingzi</strain>
        <tissue evidence="2">Leaves</tissue>
    </source>
</reference>
<dbReference type="PANTHER" id="PTHR13228:SF3">
    <property type="entry name" value="CONSERVED OLIGOMERIC GOLGI COMPLEX SUBUNIT 5"/>
    <property type="match status" value="1"/>
</dbReference>
<dbReference type="InterPro" id="IPR048485">
    <property type="entry name" value="COG5_helical"/>
</dbReference>
<dbReference type="AlphaFoldDB" id="A0A540LLR9"/>
<accession>A0A540LLR9</accession>
<dbReference type="EMBL" id="VIEB01000536">
    <property type="protein sequence ID" value="TQD87427.1"/>
    <property type="molecule type" value="Genomic_DNA"/>
</dbReference>
<name>A0A540LLR9_MALBA</name>
<organism evidence="2 3">
    <name type="scientific">Malus baccata</name>
    <name type="common">Siberian crab apple</name>
    <name type="synonym">Pyrus baccata</name>
    <dbReference type="NCBI Taxonomy" id="106549"/>
    <lineage>
        <taxon>Eukaryota</taxon>
        <taxon>Viridiplantae</taxon>
        <taxon>Streptophyta</taxon>
        <taxon>Embryophyta</taxon>
        <taxon>Tracheophyta</taxon>
        <taxon>Spermatophyta</taxon>
        <taxon>Magnoliopsida</taxon>
        <taxon>eudicotyledons</taxon>
        <taxon>Gunneridae</taxon>
        <taxon>Pentapetalae</taxon>
        <taxon>rosids</taxon>
        <taxon>fabids</taxon>
        <taxon>Rosales</taxon>
        <taxon>Rosaceae</taxon>
        <taxon>Amygdaloideae</taxon>
        <taxon>Maleae</taxon>
        <taxon>Malus</taxon>
    </lineage>
</organism>
<sequence length="151" mass="16762">MKVLERGMKGLNQAEVGTGLQVYYNLGKLRQAIDQLINKYKGMRMKSVSATLDMKAISGLGGSRFRSGGIKGGGGTPQIGDGGKARETIWQRMGSCMDQLHSIMVAVWHLQRVLSKKRDPFAHVSLLDEVIQVRGFVQLWQTKTNPICLTW</sequence>